<evidence type="ECO:0000313" key="2">
    <source>
        <dbReference type="EMBL" id="EFC42086.1"/>
    </source>
</evidence>
<feature type="compositionally biased region" description="Acidic residues" evidence="1">
    <location>
        <begin position="19"/>
        <end position="28"/>
    </location>
</feature>
<proteinExistence type="predicted"/>
<dbReference type="RefSeq" id="XP_002674830.1">
    <property type="nucleotide sequence ID" value="XM_002674784.1"/>
</dbReference>
<protein>
    <submittedName>
        <fullName evidence="2">Predicted protein</fullName>
    </submittedName>
</protein>
<dbReference type="GeneID" id="8862624"/>
<gene>
    <name evidence="2" type="ORF">NAEGRDRAFT_50798</name>
</gene>
<evidence type="ECO:0000256" key="1">
    <source>
        <dbReference type="SAM" id="MobiDB-lite"/>
    </source>
</evidence>
<feature type="compositionally biased region" description="Polar residues" evidence="1">
    <location>
        <begin position="160"/>
        <end position="175"/>
    </location>
</feature>
<name>D2VML3_NAEGR</name>
<feature type="compositionally biased region" description="Acidic residues" evidence="1">
    <location>
        <begin position="131"/>
        <end position="144"/>
    </location>
</feature>
<feature type="region of interest" description="Disordered" evidence="1">
    <location>
        <begin position="1"/>
        <end position="184"/>
    </location>
</feature>
<accession>D2VML3</accession>
<organism evidence="3">
    <name type="scientific">Naegleria gruberi</name>
    <name type="common">Amoeba</name>
    <dbReference type="NCBI Taxonomy" id="5762"/>
    <lineage>
        <taxon>Eukaryota</taxon>
        <taxon>Discoba</taxon>
        <taxon>Heterolobosea</taxon>
        <taxon>Tetramitia</taxon>
        <taxon>Eutetramitia</taxon>
        <taxon>Vahlkampfiidae</taxon>
        <taxon>Naegleria</taxon>
    </lineage>
</organism>
<feature type="compositionally biased region" description="Basic and acidic residues" evidence="1">
    <location>
        <begin position="101"/>
        <end position="121"/>
    </location>
</feature>
<dbReference type="EMBL" id="GG738882">
    <property type="protein sequence ID" value="EFC42086.1"/>
    <property type="molecule type" value="Genomic_DNA"/>
</dbReference>
<feature type="region of interest" description="Disordered" evidence="1">
    <location>
        <begin position="216"/>
        <end position="258"/>
    </location>
</feature>
<dbReference type="Proteomes" id="UP000006671">
    <property type="component" value="Unassembled WGS sequence"/>
</dbReference>
<feature type="compositionally biased region" description="Polar residues" evidence="1">
    <location>
        <begin position="237"/>
        <end position="258"/>
    </location>
</feature>
<keyword evidence="3" id="KW-1185">Reference proteome</keyword>
<dbReference type="InParanoid" id="D2VML3"/>
<evidence type="ECO:0000313" key="3">
    <source>
        <dbReference type="Proteomes" id="UP000006671"/>
    </source>
</evidence>
<feature type="compositionally biased region" description="Acidic residues" evidence="1">
    <location>
        <begin position="216"/>
        <end position="229"/>
    </location>
</feature>
<feature type="compositionally biased region" description="Acidic residues" evidence="1">
    <location>
        <begin position="38"/>
        <end position="56"/>
    </location>
</feature>
<reference evidence="2 3" key="1">
    <citation type="journal article" date="2010" name="Cell">
        <title>The genome of Naegleria gruberi illuminates early eukaryotic versatility.</title>
        <authorList>
            <person name="Fritz-Laylin L.K."/>
            <person name="Prochnik S.E."/>
            <person name="Ginger M.L."/>
            <person name="Dacks J.B."/>
            <person name="Carpenter M.L."/>
            <person name="Field M.C."/>
            <person name="Kuo A."/>
            <person name="Paredez A."/>
            <person name="Chapman J."/>
            <person name="Pham J."/>
            <person name="Shu S."/>
            <person name="Neupane R."/>
            <person name="Cipriano M."/>
            <person name="Mancuso J."/>
            <person name="Tu H."/>
            <person name="Salamov A."/>
            <person name="Lindquist E."/>
            <person name="Shapiro H."/>
            <person name="Lucas S."/>
            <person name="Grigoriev I.V."/>
            <person name="Cande W.Z."/>
            <person name="Fulton C."/>
            <person name="Rokhsar D.S."/>
            <person name="Dawson S.C."/>
        </authorList>
    </citation>
    <scope>NUCLEOTIDE SEQUENCE [LARGE SCALE GENOMIC DNA]</scope>
    <source>
        <strain evidence="2 3">NEG-M</strain>
    </source>
</reference>
<feature type="compositionally biased region" description="Acidic residues" evidence="1">
    <location>
        <begin position="63"/>
        <end position="100"/>
    </location>
</feature>
<sequence length="368" mass="41549">MSERKRLSNGNNSKRHDDDDTEESEDEMPSLIDSDKTSEEDEDELPPLVESDDDELPPLVDSEASDSDDDLPVLIDDEDDSDYSDDENWETDSDDDDDEVCAEHYLGDDGIVYDRETHEEALPPLVSPTSSEDDEDSDEDEESESSSSSDDANFPLFMPSSRSASRVNQRSTINGISRNMINNNRQRIRATRNPPFVLPGLPPQFSHFPISDEEDLDVDEDSDEDSDDDNPFRSPQIRDTQGISHNSTRSGTHNKYWTQISTREKSKLDALYKNAEDSFKFTTSPASSSTESPIISIPIGNELQLSIHNMEEFLDGIIQIITSHSLHAMEVSSLFEYSRMAQKQVVQNRNILLLLALMLAIKIKYLKD</sequence>
<dbReference type="VEuPathDB" id="AmoebaDB:NAEGRDRAFT_50798"/>
<dbReference type="KEGG" id="ngr:NAEGRDRAFT_50798"/>
<dbReference type="AlphaFoldDB" id="D2VML3"/>